<evidence type="ECO:0000256" key="5">
    <source>
        <dbReference type="ARBA" id="ARBA00022927"/>
    </source>
</evidence>
<keyword evidence="6 9" id="KW-1133">Transmembrane helix</keyword>
<dbReference type="AlphaFoldDB" id="A0A420XKS6"/>
<evidence type="ECO:0000256" key="7">
    <source>
        <dbReference type="ARBA" id="ARBA00023010"/>
    </source>
</evidence>
<feature type="transmembrane region" description="Helical" evidence="9">
    <location>
        <begin position="57"/>
        <end position="79"/>
    </location>
</feature>
<keyword evidence="3 9" id="KW-1003">Cell membrane</keyword>
<comment type="subunit">
    <text evidence="9">Component of the Sec protein translocase complex. Heterotrimer consisting of SecY, SecE and SecG subunits. The heterotrimers can form oligomers, although 1 heterotrimer is thought to be able to translocate proteins. Interacts with the ribosome. Interacts with SecDF, and other proteins may be involved. Interacts with SecA.</text>
</comment>
<evidence type="ECO:0000313" key="12">
    <source>
        <dbReference type="Proteomes" id="UP000281955"/>
    </source>
</evidence>
<keyword evidence="4 9" id="KW-0812">Transmembrane</keyword>
<proteinExistence type="inferred from homology"/>
<dbReference type="HAMAP" id="MF_00422">
    <property type="entry name" value="SecE"/>
    <property type="match status" value="1"/>
</dbReference>
<dbReference type="GO" id="GO:0006605">
    <property type="term" value="P:protein targeting"/>
    <property type="evidence" value="ECO:0007669"/>
    <property type="project" value="UniProtKB-UniRule"/>
</dbReference>
<dbReference type="GO" id="GO:0043952">
    <property type="term" value="P:protein transport by the Sec complex"/>
    <property type="evidence" value="ECO:0007669"/>
    <property type="project" value="UniProtKB-UniRule"/>
</dbReference>
<comment type="function">
    <text evidence="9">Essential subunit of the Sec protein translocation channel SecYEG. Clamps together the 2 halves of SecY. May contact the channel plug during translocation.</text>
</comment>
<keyword evidence="2 9" id="KW-0813">Transport</keyword>
<dbReference type="OrthoDB" id="9805743at2"/>
<reference evidence="11 12" key="1">
    <citation type="submission" date="2018-10" db="EMBL/GenBank/DDBJ databases">
        <title>Genomic Encyclopedia of Archaeal and Bacterial Type Strains, Phase II (KMG-II): from individual species to whole genera.</title>
        <authorList>
            <person name="Goeker M."/>
        </authorList>
    </citation>
    <scope>NUCLEOTIDE SEQUENCE [LARGE SCALE GENOMIC DNA]</scope>
    <source>
        <strain evidence="11 12">RP-AC37</strain>
    </source>
</reference>
<dbReference type="GO" id="GO:0009306">
    <property type="term" value="P:protein secretion"/>
    <property type="evidence" value="ECO:0007669"/>
    <property type="project" value="UniProtKB-UniRule"/>
</dbReference>
<keyword evidence="12" id="KW-1185">Reference proteome</keyword>
<keyword evidence="7 9" id="KW-0811">Translocation</keyword>
<dbReference type="FunCoup" id="A0A420XKS6">
    <property type="interactions" value="20"/>
</dbReference>
<keyword evidence="8 9" id="KW-0472">Membrane</keyword>
<dbReference type="GO" id="GO:0008320">
    <property type="term" value="F:protein transmembrane transporter activity"/>
    <property type="evidence" value="ECO:0007669"/>
    <property type="project" value="UniProtKB-UniRule"/>
</dbReference>
<feature type="region of interest" description="Disordered" evidence="10">
    <location>
        <begin position="1"/>
        <end position="25"/>
    </location>
</feature>
<keyword evidence="5 9" id="KW-0653">Protein transport</keyword>
<dbReference type="GO" id="GO:0065002">
    <property type="term" value="P:intracellular protein transmembrane transport"/>
    <property type="evidence" value="ECO:0007669"/>
    <property type="project" value="UniProtKB-UniRule"/>
</dbReference>
<dbReference type="InterPro" id="IPR005807">
    <property type="entry name" value="SecE_bac"/>
</dbReference>
<dbReference type="NCBIfam" id="TIGR00964">
    <property type="entry name" value="secE_bact"/>
    <property type="match status" value="1"/>
</dbReference>
<dbReference type="PROSITE" id="PS01067">
    <property type="entry name" value="SECE_SEC61G"/>
    <property type="match status" value="1"/>
</dbReference>
<gene>
    <name evidence="9" type="primary">secE</name>
    <name evidence="11" type="ORF">CLV35_3419</name>
</gene>
<dbReference type="Proteomes" id="UP000281955">
    <property type="component" value="Unassembled WGS sequence"/>
</dbReference>
<dbReference type="InterPro" id="IPR038379">
    <property type="entry name" value="SecE_sf"/>
</dbReference>
<accession>A0A420XKS6</accession>
<dbReference type="Pfam" id="PF00584">
    <property type="entry name" value="SecE"/>
    <property type="match status" value="1"/>
</dbReference>
<dbReference type="GO" id="GO:0005886">
    <property type="term" value="C:plasma membrane"/>
    <property type="evidence" value="ECO:0007669"/>
    <property type="project" value="UniProtKB-SubCell"/>
</dbReference>
<evidence type="ECO:0000256" key="3">
    <source>
        <dbReference type="ARBA" id="ARBA00022475"/>
    </source>
</evidence>
<dbReference type="Gene3D" id="1.20.5.1030">
    <property type="entry name" value="Preprotein translocase secy subunit"/>
    <property type="match status" value="1"/>
</dbReference>
<dbReference type="InterPro" id="IPR001901">
    <property type="entry name" value="Translocase_SecE/Sec61-g"/>
</dbReference>
<dbReference type="PANTHER" id="PTHR33910:SF1">
    <property type="entry name" value="PROTEIN TRANSLOCASE SUBUNIT SECE"/>
    <property type="match status" value="1"/>
</dbReference>
<evidence type="ECO:0000256" key="6">
    <source>
        <dbReference type="ARBA" id="ARBA00022989"/>
    </source>
</evidence>
<comment type="caution">
    <text evidence="11">The sequence shown here is derived from an EMBL/GenBank/DDBJ whole genome shotgun (WGS) entry which is preliminary data.</text>
</comment>
<sequence>MTELHDGSSAASEREAPRRPARGERGSLPARVSLYVRQVIAELRKVIWPTRKELSNYTTVVIAFVLVMIALLSVLDYAFGRLMFWAFS</sequence>
<evidence type="ECO:0000256" key="10">
    <source>
        <dbReference type="SAM" id="MobiDB-lite"/>
    </source>
</evidence>
<evidence type="ECO:0000256" key="9">
    <source>
        <dbReference type="HAMAP-Rule" id="MF_00422"/>
    </source>
</evidence>
<dbReference type="PANTHER" id="PTHR33910">
    <property type="entry name" value="PROTEIN TRANSLOCASE SUBUNIT SECE"/>
    <property type="match status" value="1"/>
</dbReference>
<evidence type="ECO:0000256" key="1">
    <source>
        <dbReference type="ARBA" id="ARBA00004370"/>
    </source>
</evidence>
<protein>
    <recommendedName>
        <fullName evidence="9">Protein translocase subunit SecE</fullName>
    </recommendedName>
</protein>
<evidence type="ECO:0000256" key="8">
    <source>
        <dbReference type="ARBA" id="ARBA00023136"/>
    </source>
</evidence>
<comment type="subcellular location">
    <subcellularLocation>
        <location evidence="9">Cell membrane</location>
        <topology evidence="9">Single-pass membrane protein</topology>
    </subcellularLocation>
    <subcellularLocation>
        <location evidence="1">Membrane</location>
    </subcellularLocation>
</comment>
<evidence type="ECO:0000313" key="11">
    <source>
        <dbReference type="EMBL" id="RKS69242.1"/>
    </source>
</evidence>
<evidence type="ECO:0000256" key="2">
    <source>
        <dbReference type="ARBA" id="ARBA00022448"/>
    </source>
</evidence>
<dbReference type="EMBL" id="RBWV01000015">
    <property type="protein sequence ID" value="RKS69242.1"/>
    <property type="molecule type" value="Genomic_DNA"/>
</dbReference>
<dbReference type="InParanoid" id="A0A420XKS6"/>
<evidence type="ECO:0000256" key="4">
    <source>
        <dbReference type="ARBA" id="ARBA00022692"/>
    </source>
</evidence>
<name>A0A420XKS6_9ACTN</name>
<comment type="similarity">
    <text evidence="9">Belongs to the SecE/SEC61-gamma family.</text>
</comment>
<dbReference type="RefSeq" id="WP_121194681.1">
    <property type="nucleotide sequence ID" value="NZ_RBWV01000015.1"/>
</dbReference>
<organism evidence="11 12">
    <name type="scientific">Motilibacter peucedani</name>
    <dbReference type="NCBI Taxonomy" id="598650"/>
    <lineage>
        <taxon>Bacteria</taxon>
        <taxon>Bacillati</taxon>
        <taxon>Actinomycetota</taxon>
        <taxon>Actinomycetes</taxon>
        <taxon>Motilibacterales</taxon>
        <taxon>Motilibacteraceae</taxon>
        <taxon>Motilibacter</taxon>
    </lineage>
</organism>